<keyword evidence="5" id="KW-0479">Metal-binding</keyword>
<name>A0A151IDQ3_9HYME</name>
<dbReference type="Gene3D" id="3.30.420.10">
    <property type="entry name" value="Ribonuclease H-like superfamily/Ribonuclease H"/>
    <property type="match status" value="1"/>
</dbReference>
<evidence type="ECO:0000259" key="8">
    <source>
        <dbReference type="PROSITE" id="PS50879"/>
    </source>
</evidence>
<dbReference type="GO" id="GO:0003676">
    <property type="term" value="F:nucleic acid binding"/>
    <property type="evidence" value="ECO:0007669"/>
    <property type="project" value="InterPro"/>
</dbReference>
<evidence type="ECO:0000256" key="5">
    <source>
        <dbReference type="ARBA" id="ARBA00022723"/>
    </source>
</evidence>
<reference evidence="9 10" key="1">
    <citation type="submission" date="2016-03" db="EMBL/GenBank/DDBJ databases">
        <title>Cyphomyrmex costatus WGS genome.</title>
        <authorList>
            <person name="Nygaard S."/>
            <person name="Hu H."/>
            <person name="Boomsma J."/>
            <person name="Zhang G."/>
        </authorList>
    </citation>
    <scope>NUCLEOTIDE SEQUENCE [LARGE SCALE GENOMIC DNA]</scope>
    <source>
        <strain evidence="9">MS0001</strain>
        <tissue evidence="9">Whole body</tissue>
    </source>
</reference>
<dbReference type="PANTHER" id="PTHR10642">
    <property type="entry name" value="RIBONUCLEASE H1"/>
    <property type="match status" value="1"/>
</dbReference>
<dbReference type="PANTHER" id="PTHR10642:SF26">
    <property type="entry name" value="RIBONUCLEASE H1"/>
    <property type="match status" value="1"/>
</dbReference>
<dbReference type="InterPro" id="IPR050092">
    <property type="entry name" value="RNase_H"/>
</dbReference>
<dbReference type="EC" id="3.1.26.4" evidence="3"/>
<dbReference type="EMBL" id="KQ977914">
    <property type="protein sequence ID" value="KYM98818.1"/>
    <property type="molecule type" value="Genomic_DNA"/>
</dbReference>
<dbReference type="Pfam" id="PF00075">
    <property type="entry name" value="RNase_H"/>
    <property type="match status" value="1"/>
</dbReference>
<evidence type="ECO:0000313" key="9">
    <source>
        <dbReference type="EMBL" id="KYM98818.1"/>
    </source>
</evidence>
<comment type="similarity">
    <text evidence="2">Belongs to the RNase H family.</text>
</comment>
<comment type="catalytic activity">
    <reaction evidence="1">
        <text>Endonucleolytic cleavage to 5'-phosphomonoester.</text>
        <dbReference type="EC" id="3.1.26.4"/>
    </reaction>
</comment>
<dbReference type="SUPFAM" id="SSF53098">
    <property type="entry name" value="Ribonuclease H-like"/>
    <property type="match status" value="1"/>
</dbReference>
<keyword evidence="10" id="KW-1185">Reference proteome</keyword>
<dbReference type="AlphaFoldDB" id="A0A151IDQ3"/>
<evidence type="ECO:0000256" key="7">
    <source>
        <dbReference type="ARBA" id="ARBA00022801"/>
    </source>
</evidence>
<evidence type="ECO:0000256" key="4">
    <source>
        <dbReference type="ARBA" id="ARBA00022722"/>
    </source>
</evidence>
<feature type="domain" description="RNase H type-1" evidence="8">
    <location>
        <begin position="1"/>
        <end position="129"/>
    </location>
</feature>
<sequence length="198" mass="22426">MIIENTYFVGSAFWIPESQMSGMFRLDARSGSFSAELVAIDRALDFALTQTRSINVCSDSLSCLETISNYFVSEFHKSNISLNPGIGDIINKINLLQQKNIVVRFTWCPAHVGIEGNEMADSLAKAAAKTGMKINNKLPFSEILSSRHRHYGEIDRQFIDSVSPGTGSYYMEKFQDVKVDSIWKSMRNKNRLEWIPNR</sequence>
<dbReference type="GO" id="GO:0046872">
    <property type="term" value="F:metal ion binding"/>
    <property type="evidence" value="ECO:0007669"/>
    <property type="project" value="UniProtKB-KW"/>
</dbReference>
<organism evidence="9 10">
    <name type="scientific">Cyphomyrmex costatus</name>
    <dbReference type="NCBI Taxonomy" id="456900"/>
    <lineage>
        <taxon>Eukaryota</taxon>
        <taxon>Metazoa</taxon>
        <taxon>Ecdysozoa</taxon>
        <taxon>Arthropoda</taxon>
        <taxon>Hexapoda</taxon>
        <taxon>Insecta</taxon>
        <taxon>Pterygota</taxon>
        <taxon>Neoptera</taxon>
        <taxon>Endopterygota</taxon>
        <taxon>Hymenoptera</taxon>
        <taxon>Apocrita</taxon>
        <taxon>Aculeata</taxon>
        <taxon>Formicoidea</taxon>
        <taxon>Formicidae</taxon>
        <taxon>Myrmicinae</taxon>
        <taxon>Cyphomyrmex</taxon>
    </lineage>
</organism>
<keyword evidence="7" id="KW-0378">Hydrolase</keyword>
<dbReference type="Proteomes" id="UP000078542">
    <property type="component" value="Unassembled WGS sequence"/>
</dbReference>
<protein>
    <recommendedName>
        <fullName evidence="3">ribonuclease H</fullName>
        <ecNumber evidence="3">3.1.26.4</ecNumber>
    </recommendedName>
</protein>
<keyword evidence="6" id="KW-0255">Endonuclease</keyword>
<accession>A0A151IDQ3</accession>
<dbReference type="GO" id="GO:0004523">
    <property type="term" value="F:RNA-DNA hybrid ribonuclease activity"/>
    <property type="evidence" value="ECO:0007669"/>
    <property type="project" value="UniProtKB-EC"/>
</dbReference>
<evidence type="ECO:0000256" key="2">
    <source>
        <dbReference type="ARBA" id="ARBA00005300"/>
    </source>
</evidence>
<dbReference type="InterPro" id="IPR036397">
    <property type="entry name" value="RNaseH_sf"/>
</dbReference>
<dbReference type="PROSITE" id="PS50879">
    <property type="entry name" value="RNASE_H_1"/>
    <property type="match status" value="1"/>
</dbReference>
<evidence type="ECO:0000256" key="6">
    <source>
        <dbReference type="ARBA" id="ARBA00022759"/>
    </source>
</evidence>
<evidence type="ECO:0000313" key="10">
    <source>
        <dbReference type="Proteomes" id="UP000078542"/>
    </source>
</evidence>
<proteinExistence type="inferred from homology"/>
<keyword evidence="4" id="KW-0540">Nuclease</keyword>
<dbReference type="STRING" id="456900.A0A151IDQ3"/>
<dbReference type="CDD" id="cd09276">
    <property type="entry name" value="Rnase_HI_RT_non_LTR"/>
    <property type="match status" value="1"/>
</dbReference>
<dbReference type="GO" id="GO:0043137">
    <property type="term" value="P:DNA replication, removal of RNA primer"/>
    <property type="evidence" value="ECO:0007669"/>
    <property type="project" value="TreeGrafter"/>
</dbReference>
<dbReference type="InterPro" id="IPR002156">
    <property type="entry name" value="RNaseH_domain"/>
</dbReference>
<gene>
    <name evidence="9" type="ORF">ALC62_10465</name>
</gene>
<evidence type="ECO:0000256" key="3">
    <source>
        <dbReference type="ARBA" id="ARBA00012180"/>
    </source>
</evidence>
<evidence type="ECO:0000256" key="1">
    <source>
        <dbReference type="ARBA" id="ARBA00000077"/>
    </source>
</evidence>
<dbReference type="InterPro" id="IPR012337">
    <property type="entry name" value="RNaseH-like_sf"/>
</dbReference>